<dbReference type="Proteomes" id="UP001368270">
    <property type="component" value="Unassembled WGS sequence"/>
</dbReference>
<keyword evidence="6" id="KW-1185">Reference proteome</keyword>
<dbReference type="PANTHER" id="PTHR33376:SF15">
    <property type="entry name" value="BLL6794 PROTEIN"/>
    <property type="match status" value="1"/>
</dbReference>
<evidence type="ECO:0000256" key="2">
    <source>
        <dbReference type="ARBA" id="ARBA00022729"/>
    </source>
</evidence>
<evidence type="ECO:0000256" key="3">
    <source>
        <dbReference type="ARBA" id="ARBA00022764"/>
    </source>
</evidence>
<reference evidence="5 6" key="1">
    <citation type="submission" date="2024-03" db="EMBL/GenBank/DDBJ databases">
        <title>Cognatishimia coralii sp. nov., a marine bacterium isolated from coral surrounding seawater.</title>
        <authorList>
            <person name="Liu X."/>
            <person name="Liu S."/>
            <person name="Sun H."/>
            <person name="Zhang Y."/>
        </authorList>
    </citation>
    <scope>NUCLEOTIDE SEQUENCE [LARGE SCALE GENOMIC DNA]</scope>
    <source>
        <strain evidence="5 6">D5M38</strain>
    </source>
</reference>
<evidence type="ECO:0000256" key="4">
    <source>
        <dbReference type="SAM" id="SignalP"/>
    </source>
</evidence>
<dbReference type="InterPro" id="IPR038404">
    <property type="entry name" value="TRAP_DctP_sf"/>
</dbReference>
<dbReference type="RefSeq" id="WP_339403980.1">
    <property type="nucleotide sequence ID" value="NZ_JBBGAZ010000007.1"/>
</dbReference>
<sequence length="336" mass="36202">MKLTSLLGVAAIAVASTLPFKSSAEELSVANFVPPQHHTNAFLFKWFADEVAERSGGSLTVKVYPAGQLGAGPVQQYKRAVEGVADITFGLQAYTPAIFPKSMLIIPPGKAKDANEATKRLLAVYDEHLADEYEDVKLLGIFTTAGNIWAATRDVSTLDGLKGSKMVPYAAMTTPIIEALGGVPVQMPVTEMYTGLSTGTIDATTATYNNITAPWNFWDVSTHLVTNVPVQHAVFFVAMNKERYMGLSDEHRAIIDDLAGETFSLQGAASFDGADSNSFQIMQTAEQMANVTQIEVSAEERAKMDEAVAEGLESIFADYEARGISDARAVYNAINQ</sequence>
<evidence type="ECO:0000313" key="6">
    <source>
        <dbReference type="Proteomes" id="UP001368270"/>
    </source>
</evidence>
<protein>
    <submittedName>
        <fullName evidence="5">TRAP transporter substrate-binding protein</fullName>
    </submittedName>
</protein>
<dbReference type="Gene3D" id="3.40.190.170">
    <property type="entry name" value="Bacterial extracellular solute-binding protein, family 7"/>
    <property type="match status" value="1"/>
</dbReference>
<dbReference type="PANTHER" id="PTHR33376">
    <property type="match status" value="1"/>
</dbReference>
<dbReference type="NCBIfam" id="NF037995">
    <property type="entry name" value="TRAP_S1"/>
    <property type="match status" value="1"/>
</dbReference>
<feature type="signal peptide" evidence="4">
    <location>
        <begin position="1"/>
        <end position="24"/>
    </location>
</feature>
<keyword evidence="3" id="KW-0574">Periplasm</keyword>
<dbReference type="EMBL" id="JBBGAZ010000007">
    <property type="protein sequence ID" value="MEJ5219151.1"/>
    <property type="molecule type" value="Genomic_DNA"/>
</dbReference>
<name>A0ABU8QII0_9RHOB</name>
<dbReference type="InterPro" id="IPR018389">
    <property type="entry name" value="DctP_fam"/>
</dbReference>
<organism evidence="5 6">
    <name type="scientific">Cognatishimia coralii</name>
    <dbReference type="NCBI Taxonomy" id="3083254"/>
    <lineage>
        <taxon>Bacteria</taxon>
        <taxon>Pseudomonadati</taxon>
        <taxon>Pseudomonadota</taxon>
        <taxon>Alphaproteobacteria</taxon>
        <taxon>Rhodobacterales</taxon>
        <taxon>Paracoccaceae</taxon>
        <taxon>Cognatishimia</taxon>
    </lineage>
</organism>
<gene>
    <name evidence="5" type="ORF">WG622_12920</name>
</gene>
<dbReference type="Pfam" id="PF03480">
    <property type="entry name" value="DctP"/>
    <property type="match status" value="1"/>
</dbReference>
<feature type="chain" id="PRO_5046748644" evidence="4">
    <location>
        <begin position="25"/>
        <end position="336"/>
    </location>
</feature>
<comment type="caution">
    <text evidence="5">The sequence shown here is derived from an EMBL/GenBank/DDBJ whole genome shotgun (WGS) entry which is preliminary data.</text>
</comment>
<keyword evidence="2 4" id="KW-0732">Signal</keyword>
<proteinExistence type="predicted"/>
<evidence type="ECO:0000313" key="5">
    <source>
        <dbReference type="EMBL" id="MEJ5219151.1"/>
    </source>
</evidence>
<accession>A0ABU8QII0</accession>
<dbReference type="CDD" id="cd13665">
    <property type="entry name" value="PBP2_TRAP_Dctp3_4"/>
    <property type="match status" value="1"/>
</dbReference>
<evidence type="ECO:0000256" key="1">
    <source>
        <dbReference type="ARBA" id="ARBA00004418"/>
    </source>
</evidence>
<comment type="subcellular location">
    <subcellularLocation>
        <location evidence="1">Periplasm</location>
    </subcellularLocation>
</comment>